<dbReference type="Pfam" id="PF02627">
    <property type="entry name" value="CMD"/>
    <property type="match status" value="1"/>
</dbReference>
<evidence type="ECO:0000313" key="2">
    <source>
        <dbReference type="EMBL" id="OQP52693.1"/>
    </source>
</evidence>
<dbReference type="InterPro" id="IPR004675">
    <property type="entry name" value="AhpD_core"/>
</dbReference>
<feature type="domain" description="Carboxymuconolactone decarboxylase-like" evidence="1">
    <location>
        <begin position="15"/>
        <end position="94"/>
    </location>
</feature>
<organism evidence="2 3">
    <name type="scientific">Niastella populi</name>
    <dbReference type="NCBI Taxonomy" id="550983"/>
    <lineage>
        <taxon>Bacteria</taxon>
        <taxon>Pseudomonadati</taxon>
        <taxon>Bacteroidota</taxon>
        <taxon>Chitinophagia</taxon>
        <taxon>Chitinophagales</taxon>
        <taxon>Chitinophagaceae</taxon>
        <taxon>Niastella</taxon>
    </lineage>
</organism>
<dbReference type="PANTHER" id="PTHR34846:SF10">
    <property type="entry name" value="CYTOPLASMIC PROTEIN"/>
    <property type="match status" value="1"/>
</dbReference>
<dbReference type="EMBL" id="LWBP01000213">
    <property type="protein sequence ID" value="OQP52693.1"/>
    <property type="molecule type" value="Genomic_DNA"/>
</dbReference>
<dbReference type="SUPFAM" id="SSF69118">
    <property type="entry name" value="AhpD-like"/>
    <property type="match status" value="1"/>
</dbReference>
<dbReference type="InterPro" id="IPR003779">
    <property type="entry name" value="CMD-like"/>
</dbReference>
<reference evidence="3" key="1">
    <citation type="submission" date="2016-04" db="EMBL/GenBank/DDBJ databases">
        <authorList>
            <person name="Chen L."/>
            <person name="Zhuang W."/>
            <person name="Wang G."/>
        </authorList>
    </citation>
    <scope>NUCLEOTIDE SEQUENCE [LARGE SCALE GENOMIC DNA]</scope>
    <source>
        <strain evidence="3">208</strain>
    </source>
</reference>
<dbReference type="RefSeq" id="WP_081169718.1">
    <property type="nucleotide sequence ID" value="NZ_LWBP01000213.1"/>
</dbReference>
<dbReference type="STRING" id="550983.A4R26_28485"/>
<gene>
    <name evidence="2" type="ORF">A4R26_28485</name>
</gene>
<dbReference type="OrthoDB" id="9801997at2"/>
<sequence length="158" mass="17855">MKQGINVFEKGQRALKALNTLGAYCQRSPVEQTLLNLVYYRVSQLNGCAFCLDMHSKDLLANGEKVQRLFVLNAWREAPFYSDRERAALAWAEALTQLNGRVDDETYNEALQQFTEEELIDLTFAVIAINSYNRVNIAFPNPAAVGSYTPGQYEVHNS</sequence>
<dbReference type="NCBIfam" id="TIGR00778">
    <property type="entry name" value="ahpD_dom"/>
    <property type="match status" value="1"/>
</dbReference>
<proteinExistence type="predicted"/>
<dbReference type="InterPro" id="IPR029032">
    <property type="entry name" value="AhpD-like"/>
</dbReference>
<evidence type="ECO:0000259" key="1">
    <source>
        <dbReference type="Pfam" id="PF02627"/>
    </source>
</evidence>
<dbReference type="Proteomes" id="UP000192276">
    <property type="component" value="Unassembled WGS sequence"/>
</dbReference>
<dbReference type="GO" id="GO:0051920">
    <property type="term" value="F:peroxiredoxin activity"/>
    <property type="evidence" value="ECO:0007669"/>
    <property type="project" value="InterPro"/>
</dbReference>
<dbReference type="PANTHER" id="PTHR34846">
    <property type="entry name" value="4-CARBOXYMUCONOLACTONE DECARBOXYLASE FAMILY PROTEIN (AFU_ORTHOLOGUE AFUA_6G11590)"/>
    <property type="match status" value="1"/>
</dbReference>
<accession>A0A1V9F2N5</accession>
<protein>
    <submittedName>
        <fullName evidence="2">Carboxymuconolactone decarboxylase</fullName>
    </submittedName>
</protein>
<evidence type="ECO:0000313" key="3">
    <source>
        <dbReference type="Proteomes" id="UP000192276"/>
    </source>
</evidence>
<name>A0A1V9F2N5_9BACT</name>
<keyword evidence="3" id="KW-1185">Reference proteome</keyword>
<dbReference type="AlphaFoldDB" id="A0A1V9F2N5"/>
<comment type="caution">
    <text evidence="2">The sequence shown here is derived from an EMBL/GenBank/DDBJ whole genome shotgun (WGS) entry which is preliminary data.</text>
</comment>
<dbReference type="Gene3D" id="1.20.1290.10">
    <property type="entry name" value="AhpD-like"/>
    <property type="match status" value="1"/>
</dbReference>